<name>M4TB77_9TRYP</name>
<keyword evidence="7" id="KW-0325">Glycoprotein</keyword>
<accession>M4TB77</accession>
<dbReference type="GO" id="GO:0005886">
    <property type="term" value="C:plasma membrane"/>
    <property type="evidence" value="ECO:0007669"/>
    <property type="project" value="UniProtKB-SubCell"/>
</dbReference>
<organism evidence="13">
    <name type="scientific">Trypanosoma brucei</name>
    <dbReference type="NCBI Taxonomy" id="5691"/>
    <lineage>
        <taxon>Eukaryota</taxon>
        <taxon>Discoba</taxon>
        <taxon>Euglenozoa</taxon>
        <taxon>Kinetoplastea</taxon>
        <taxon>Metakinetoplastina</taxon>
        <taxon>Trypanosomatida</taxon>
        <taxon>Trypanosomatidae</taxon>
        <taxon>Trypanosoma</taxon>
    </lineage>
</organism>
<dbReference type="AlphaFoldDB" id="M4TB77"/>
<evidence type="ECO:0000256" key="9">
    <source>
        <dbReference type="SAM" id="Coils"/>
    </source>
</evidence>
<feature type="coiled-coil region" evidence="9">
    <location>
        <begin position="140"/>
        <end position="167"/>
    </location>
</feature>
<evidence type="ECO:0000259" key="12">
    <source>
        <dbReference type="Pfam" id="PF13206"/>
    </source>
</evidence>
<evidence type="ECO:0000256" key="7">
    <source>
        <dbReference type="ARBA" id="ARBA00023180"/>
    </source>
</evidence>
<keyword evidence="5 11" id="KW-0732">Signal</keyword>
<protein>
    <submittedName>
        <fullName evidence="13">Variant surface glycoprotein 1271</fullName>
    </submittedName>
</protein>
<evidence type="ECO:0000256" key="6">
    <source>
        <dbReference type="ARBA" id="ARBA00023136"/>
    </source>
</evidence>
<feature type="signal peptide" evidence="11">
    <location>
        <begin position="1"/>
        <end position="32"/>
    </location>
</feature>
<keyword evidence="3" id="KW-1003">Cell membrane</keyword>
<keyword evidence="6" id="KW-0472">Membrane</keyword>
<feature type="domain" description="Trypanosome variant surface glycoprotein B-type N-terminal" evidence="12">
    <location>
        <begin position="22"/>
        <end position="349"/>
    </location>
</feature>
<evidence type="ECO:0000313" key="13">
    <source>
        <dbReference type="EMBL" id="AGH60205.1"/>
    </source>
</evidence>
<feature type="coiled-coil region" evidence="9">
    <location>
        <begin position="328"/>
        <end position="355"/>
    </location>
</feature>
<evidence type="ECO:0000256" key="3">
    <source>
        <dbReference type="ARBA" id="ARBA00022475"/>
    </source>
</evidence>
<comment type="function">
    <text evidence="1">VSG forms a coat on the surface of the parasite. The trypanosome evades the immune response of the host by expressing a series of antigenically distinct VSGs from an estimated 1000 VSG genes.</text>
</comment>
<evidence type="ECO:0000256" key="8">
    <source>
        <dbReference type="ARBA" id="ARBA00023288"/>
    </source>
</evidence>
<keyword evidence="9" id="KW-0175">Coiled coil</keyword>
<dbReference type="Pfam" id="PF13206">
    <property type="entry name" value="VSG_B"/>
    <property type="match status" value="1"/>
</dbReference>
<evidence type="ECO:0000256" key="10">
    <source>
        <dbReference type="SAM" id="MobiDB-lite"/>
    </source>
</evidence>
<dbReference type="VEuPathDB" id="TriTrypDB:Tb427_000309100"/>
<dbReference type="InterPro" id="IPR025932">
    <property type="entry name" value="Trypano_VSG_B_N_dom"/>
</dbReference>
<dbReference type="GO" id="GO:0098552">
    <property type="term" value="C:side of membrane"/>
    <property type="evidence" value="ECO:0007669"/>
    <property type="project" value="UniProtKB-KW"/>
</dbReference>
<evidence type="ECO:0000256" key="5">
    <source>
        <dbReference type="ARBA" id="ARBA00022729"/>
    </source>
</evidence>
<reference evidence="13" key="1">
    <citation type="submission" date="2013-02" db="EMBL/GenBank/DDBJ databases">
        <authorList>
            <person name="Cross G.A.M."/>
            <person name="Kim H.-S."/>
            <person name="Wickstead B."/>
        </authorList>
    </citation>
    <scope>NUCLEOTIDE SEQUENCE</scope>
    <source>
        <strain evidence="13">Lister 427</strain>
    </source>
</reference>
<evidence type="ECO:0000256" key="1">
    <source>
        <dbReference type="ARBA" id="ARBA00002523"/>
    </source>
</evidence>
<feature type="chain" id="PRO_5004058428" evidence="11">
    <location>
        <begin position="33"/>
        <end position="444"/>
    </location>
</feature>
<feature type="region of interest" description="Disordered" evidence="10">
    <location>
        <begin position="406"/>
        <end position="444"/>
    </location>
</feature>
<proteinExistence type="predicted"/>
<evidence type="ECO:0000256" key="11">
    <source>
        <dbReference type="SAM" id="SignalP"/>
    </source>
</evidence>
<keyword evidence="4" id="KW-0336">GPI-anchor</keyword>
<dbReference type="VEuPathDB" id="TriTrypDB:Tb427_000615700"/>
<sequence length="444" mass="47872">MIRYGYANSGCAIFAISKALALLLLAAQLGAATTTKNGKEFSVFCEIYKLYTSEPNTTDLKRSDTPEPPDDIEDLYIVTLPTVNFTAKNFLTFNKQAWEQKKKSLLEPQTPEAKPKYLRIGDEETRQRVHWAMDKIRTAAAETRKRLSAAKAMIETLTNDVRKHLKQALTGDTNKETTDDSIYGKHANRCKKDSPAEQGASLASDLACLCSSAGAANLCVAGGNEQSYKNSAGDTAQSAKKALQAILTKCTPSAEKRHVTPSTIDAALAQFASLFGTAPSTGANTENVIGGGETNNDCDGQDENSACIDYNGVVQNKDITKIPWVKQLLEARKLLIEAEKQAQQLNANKAILQGLQLQAATAYAILGNTAKSSPTVAGGESTTPDVTVECSKKTKGDCTGKCKWDGSEETKGTCKPKKVQEQESHLTEKVTGTGEKKEEKCKGK</sequence>
<reference evidence="13" key="2">
    <citation type="journal article" date="2014" name="Mol. Biochem. Parasitol.">
        <title>Capturing the variant surface glycoprotein repertoire (the VSGnome) of Trypanosoma brucei Lister 427.</title>
        <authorList>
            <person name="Cross G.A."/>
            <person name="Kim H.S."/>
            <person name="Wickstead B."/>
        </authorList>
    </citation>
    <scope>NUCLEOTIDE SEQUENCE</scope>
    <source>
        <strain evidence="13">Lister 427</strain>
    </source>
</reference>
<keyword evidence="8" id="KW-0449">Lipoprotein</keyword>
<comment type="subcellular location">
    <subcellularLocation>
        <location evidence="2">Cell membrane</location>
        <topology evidence="2">Lipid-anchor</topology>
        <topology evidence="2">GPI-anchor</topology>
    </subcellularLocation>
</comment>
<evidence type="ECO:0000256" key="4">
    <source>
        <dbReference type="ARBA" id="ARBA00022622"/>
    </source>
</evidence>
<evidence type="ECO:0000256" key="2">
    <source>
        <dbReference type="ARBA" id="ARBA00004609"/>
    </source>
</evidence>
<dbReference type="EMBL" id="KC612774">
    <property type="protein sequence ID" value="AGH60205.1"/>
    <property type="molecule type" value="Genomic_DNA"/>
</dbReference>